<evidence type="ECO:0000256" key="3">
    <source>
        <dbReference type="ARBA" id="ARBA00022777"/>
    </source>
</evidence>
<evidence type="ECO:0000313" key="11">
    <source>
        <dbReference type="Proteomes" id="UP000019763"/>
    </source>
</evidence>
<dbReference type="InterPro" id="IPR008271">
    <property type="entry name" value="Ser/Thr_kinase_AS"/>
</dbReference>
<dbReference type="GO" id="GO:0017148">
    <property type="term" value="P:negative regulation of translation"/>
    <property type="evidence" value="ECO:0007669"/>
    <property type="project" value="UniProtKB-KW"/>
</dbReference>
<keyword evidence="2 7" id="KW-0547">Nucleotide-binding</keyword>
<dbReference type="GeneID" id="22913214"/>
<organism evidence="10 11">
    <name type="scientific">Gregarina niphandrodes</name>
    <name type="common">Septate eugregarine</name>
    <dbReference type="NCBI Taxonomy" id="110365"/>
    <lineage>
        <taxon>Eukaryota</taxon>
        <taxon>Sar</taxon>
        <taxon>Alveolata</taxon>
        <taxon>Apicomplexa</taxon>
        <taxon>Conoidasida</taxon>
        <taxon>Gregarinasina</taxon>
        <taxon>Eugregarinorida</taxon>
        <taxon>Gregarinidae</taxon>
        <taxon>Gregarina</taxon>
    </lineage>
</organism>
<keyword evidence="8" id="KW-0723">Serine/threonine-protein kinase</keyword>
<comment type="caution">
    <text evidence="10">The sequence shown here is derived from an EMBL/GenBank/DDBJ whole genome shotgun (WGS) entry which is preliminary data.</text>
</comment>
<dbReference type="AlphaFoldDB" id="A0A023B5T2"/>
<dbReference type="PROSITE" id="PS00108">
    <property type="entry name" value="PROTEIN_KINASE_ST"/>
    <property type="match status" value="1"/>
</dbReference>
<dbReference type="InterPro" id="IPR050339">
    <property type="entry name" value="CC_SR_Kinase"/>
</dbReference>
<evidence type="ECO:0000256" key="6">
    <source>
        <dbReference type="ARBA" id="ARBA00037982"/>
    </source>
</evidence>
<evidence type="ECO:0000256" key="5">
    <source>
        <dbReference type="ARBA" id="ARBA00023193"/>
    </source>
</evidence>
<keyword evidence="5" id="KW-0652">Protein synthesis inhibitor</keyword>
<reference evidence="10" key="1">
    <citation type="submission" date="2013-12" db="EMBL/GenBank/DDBJ databases">
        <authorList>
            <person name="Omoto C.K."/>
            <person name="Sibley D."/>
            <person name="Venepally P."/>
            <person name="Hadjithomas M."/>
            <person name="Karamycheva S."/>
            <person name="Brunk B."/>
            <person name="Roos D."/>
            <person name="Caler E."/>
            <person name="Lorenzi H."/>
        </authorList>
    </citation>
    <scope>NUCLEOTIDE SEQUENCE</scope>
</reference>
<accession>A0A023B5T2</accession>
<dbReference type="Pfam" id="PF00069">
    <property type="entry name" value="Pkinase"/>
    <property type="match status" value="1"/>
</dbReference>
<dbReference type="GO" id="GO:0005634">
    <property type="term" value="C:nucleus"/>
    <property type="evidence" value="ECO:0007669"/>
    <property type="project" value="TreeGrafter"/>
</dbReference>
<dbReference type="GO" id="GO:0004674">
    <property type="term" value="F:protein serine/threonine kinase activity"/>
    <property type="evidence" value="ECO:0007669"/>
    <property type="project" value="UniProtKB-KW"/>
</dbReference>
<dbReference type="RefSeq" id="XP_011130800.1">
    <property type="nucleotide sequence ID" value="XM_011132498.1"/>
</dbReference>
<evidence type="ECO:0000256" key="4">
    <source>
        <dbReference type="ARBA" id="ARBA00022840"/>
    </source>
</evidence>
<name>A0A023B5T2_GRENI</name>
<dbReference type="PANTHER" id="PTHR11042">
    <property type="entry name" value="EUKARYOTIC TRANSLATION INITIATION FACTOR 2-ALPHA KINASE EIF2-ALPHA KINASE -RELATED"/>
    <property type="match status" value="1"/>
</dbReference>
<dbReference type="InterPro" id="IPR011009">
    <property type="entry name" value="Kinase-like_dom_sf"/>
</dbReference>
<dbReference type="InterPro" id="IPR017441">
    <property type="entry name" value="Protein_kinase_ATP_BS"/>
</dbReference>
<dbReference type="PROSITE" id="PS00107">
    <property type="entry name" value="PROTEIN_KINASE_ATP"/>
    <property type="match status" value="1"/>
</dbReference>
<evidence type="ECO:0000256" key="1">
    <source>
        <dbReference type="ARBA" id="ARBA00022679"/>
    </source>
</evidence>
<dbReference type="GO" id="GO:0005524">
    <property type="term" value="F:ATP binding"/>
    <property type="evidence" value="ECO:0007669"/>
    <property type="project" value="UniProtKB-UniRule"/>
</dbReference>
<dbReference type="EMBL" id="AFNH02000669">
    <property type="protein sequence ID" value="EZG61147.1"/>
    <property type="molecule type" value="Genomic_DNA"/>
</dbReference>
<keyword evidence="4 7" id="KW-0067">ATP-binding</keyword>
<comment type="similarity">
    <text evidence="6">Belongs to the protein kinase superfamily. Ser/Thr protein kinase family. GCN2 subfamily.</text>
</comment>
<keyword evidence="3" id="KW-0418">Kinase</keyword>
<gene>
    <name evidence="10" type="ORF">GNI_089500</name>
</gene>
<evidence type="ECO:0000259" key="9">
    <source>
        <dbReference type="PROSITE" id="PS50011"/>
    </source>
</evidence>
<evidence type="ECO:0000313" key="10">
    <source>
        <dbReference type="EMBL" id="EZG61147.1"/>
    </source>
</evidence>
<evidence type="ECO:0000256" key="2">
    <source>
        <dbReference type="ARBA" id="ARBA00022741"/>
    </source>
</evidence>
<dbReference type="PANTHER" id="PTHR11042:SF138">
    <property type="entry name" value="SERINE_THREONINE-PROTEIN KINASE IKS1-RELATED"/>
    <property type="match status" value="1"/>
</dbReference>
<dbReference type="GO" id="GO:0005737">
    <property type="term" value="C:cytoplasm"/>
    <property type="evidence" value="ECO:0007669"/>
    <property type="project" value="TreeGrafter"/>
</dbReference>
<protein>
    <recommendedName>
        <fullName evidence="9">Protein kinase domain-containing protein</fullName>
    </recommendedName>
</protein>
<dbReference type="Proteomes" id="UP000019763">
    <property type="component" value="Unassembled WGS sequence"/>
</dbReference>
<feature type="binding site" evidence="7">
    <location>
        <position position="178"/>
    </location>
    <ligand>
        <name>ATP</name>
        <dbReference type="ChEBI" id="CHEBI:30616"/>
    </ligand>
</feature>
<dbReference type="VEuPathDB" id="CryptoDB:GNI_089500"/>
<dbReference type="Gene3D" id="1.10.510.10">
    <property type="entry name" value="Transferase(Phosphotransferase) domain 1"/>
    <property type="match status" value="1"/>
</dbReference>
<sequence>MDHPLIPFVLQNLSERSGRQEGIIVRYRDRSIVTYNKRDDTITVKGKVNFAPIVSDCPLCGQQVDLDSLSYEAKAYFALLQEALKTWRETHKHGAKSGHRNSMHLLPSDMSDLTNPFMSSATQEDQNLRNIPKHLLVDKYYETFFVETRKLGSGAYGQVYLCQHKLDDLTLGAYAVKKIPVGDSRQWLHKVIREVKMREGLNHHNIVSYKHSWLELVKGQAINAPEVPWLFVLMEYCNGGDLEELIEAIGDGLTDEMVWVLFLDVLCGLQHLHHTGVIHRDLKPSNIMLKTEDADGLEYYGTCHTCHALLADFGTAEYVKTGSRSGLGFTGTVEYTAPELLEQDDMGCYTHNYDYKSDMWSLGWVLYYLAYGALPFGEGEEGPDGVRKQLLAFKAKLTGTQLSPADIPFTETHKAERPVPMRQIIAALLNPDPVSRPSCDFLYNHQFVKEINSTLTVKPRVQLAEFLR</sequence>
<dbReference type="SUPFAM" id="SSF56112">
    <property type="entry name" value="Protein kinase-like (PK-like)"/>
    <property type="match status" value="1"/>
</dbReference>
<feature type="domain" description="Protein kinase" evidence="9">
    <location>
        <begin position="145"/>
        <end position="448"/>
    </location>
</feature>
<dbReference type="InterPro" id="IPR000719">
    <property type="entry name" value="Prot_kinase_dom"/>
</dbReference>
<dbReference type="Gene3D" id="3.30.200.20">
    <property type="entry name" value="Phosphorylase Kinase, domain 1"/>
    <property type="match status" value="1"/>
</dbReference>
<keyword evidence="11" id="KW-1185">Reference proteome</keyword>
<dbReference type="OrthoDB" id="5337378at2759"/>
<dbReference type="PROSITE" id="PS50011">
    <property type="entry name" value="PROTEIN_KINASE_DOM"/>
    <property type="match status" value="1"/>
</dbReference>
<dbReference type="SMART" id="SM00220">
    <property type="entry name" value="S_TKc"/>
    <property type="match status" value="1"/>
</dbReference>
<evidence type="ECO:0000256" key="7">
    <source>
        <dbReference type="PROSITE-ProRule" id="PRU10141"/>
    </source>
</evidence>
<proteinExistence type="inferred from homology"/>
<evidence type="ECO:0000256" key="8">
    <source>
        <dbReference type="RuleBase" id="RU000304"/>
    </source>
</evidence>
<keyword evidence="1" id="KW-0808">Transferase</keyword>
<dbReference type="eggNOG" id="KOG0032">
    <property type="taxonomic scope" value="Eukaryota"/>
</dbReference>